<gene>
    <name evidence="4" type="ordered locus">ACP_2784</name>
</gene>
<evidence type="ECO:0000259" key="3">
    <source>
        <dbReference type="Pfam" id="PF00326"/>
    </source>
</evidence>
<dbReference type="PANTHER" id="PTHR42776:SF27">
    <property type="entry name" value="DIPEPTIDYL PEPTIDASE FAMILY MEMBER 6"/>
    <property type="match status" value="1"/>
</dbReference>
<keyword evidence="2" id="KW-0732">Signal</keyword>
<dbReference type="InterPro" id="IPR029058">
    <property type="entry name" value="AB_hydrolase_fold"/>
</dbReference>
<dbReference type="SUPFAM" id="SSF53474">
    <property type="entry name" value="alpha/beta-Hydrolases"/>
    <property type="match status" value="1"/>
</dbReference>
<dbReference type="InterPro" id="IPR011042">
    <property type="entry name" value="6-blade_b-propeller_TolB-like"/>
</dbReference>
<dbReference type="EC" id="3.4.-.-" evidence="4"/>
<dbReference type="KEGG" id="aca:ACP_2784"/>
<reference evidence="4 5" key="1">
    <citation type="journal article" date="2009" name="Appl. Environ. Microbiol.">
        <title>Three genomes from the phylum Acidobacteria provide insight into the lifestyles of these microorganisms in soils.</title>
        <authorList>
            <person name="Ward N.L."/>
            <person name="Challacombe J.F."/>
            <person name="Janssen P.H."/>
            <person name="Henrissat B."/>
            <person name="Coutinho P.M."/>
            <person name="Wu M."/>
            <person name="Xie G."/>
            <person name="Haft D.H."/>
            <person name="Sait M."/>
            <person name="Badger J."/>
            <person name="Barabote R.D."/>
            <person name="Bradley B."/>
            <person name="Brettin T.S."/>
            <person name="Brinkac L.M."/>
            <person name="Bruce D."/>
            <person name="Creasy T."/>
            <person name="Daugherty S.C."/>
            <person name="Davidsen T.M."/>
            <person name="DeBoy R.T."/>
            <person name="Detter J.C."/>
            <person name="Dodson R.J."/>
            <person name="Durkin A.S."/>
            <person name="Ganapathy A."/>
            <person name="Gwinn-Giglio M."/>
            <person name="Han C.S."/>
            <person name="Khouri H."/>
            <person name="Kiss H."/>
            <person name="Kothari S.P."/>
            <person name="Madupu R."/>
            <person name="Nelson K.E."/>
            <person name="Nelson W.C."/>
            <person name="Paulsen I."/>
            <person name="Penn K."/>
            <person name="Ren Q."/>
            <person name="Rosovitz M.J."/>
            <person name="Selengut J.D."/>
            <person name="Shrivastava S."/>
            <person name="Sullivan S.A."/>
            <person name="Tapia R."/>
            <person name="Thompson L.S."/>
            <person name="Watkins K.L."/>
            <person name="Yang Q."/>
            <person name="Yu C."/>
            <person name="Zafar N."/>
            <person name="Zhou L."/>
            <person name="Kuske C.R."/>
        </authorList>
    </citation>
    <scope>NUCLEOTIDE SEQUENCE [LARGE SCALE GENOMIC DNA]</scope>
    <source>
        <strain evidence="5">ATCC 51196 / DSM 11244 / BCRC 80197 / JCM 7670 / NBRC 15755 / NCIMB 13165 / 161</strain>
    </source>
</reference>
<feature type="chain" id="PRO_5002909257" evidence="2">
    <location>
        <begin position="33"/>
        <end position="699"/>
    </location>
</feature>
<dbReference type="InterPro" id="IPR001375">
    <property type="entry name" value="Peptidase_S9_cat"/>
</dbReference>
<dbReference type="SUPFAM" id="SSF82171">
    <property type="entry name" value="DPP6 N-terminal domain-like"/>
    <property type="match status" value="1"/>
</dbReference>
<evidence type="ECO:0000256" key="1">
    <source>
        <dbReference type="ARBA" id="ARBA00022801"/>
    </source>
</evidence>
<evidence type="ECO:0000256" key="2">
    <source>
        <dbReference type="SAM" id="SignalP"/>
    </source>
</evidence>
<organism evidence="4 5">
    <name type="scientific">Acidobacterium capsulatum (strain ATCC 51196 / DSM 11244 / BCRC 80197 / JCM 7670 / NBRC 15755 / NCIMB 13165 / 161)</name>
    <dbReference type="NCBI Taxonomy" id="240015"/>
    <lineage>
        <taxon>Bacteria</taxon>
        <taxon>Pseudomonadati</taxon>
        <taxon>Acidobacteriota</taxon>
        <taxon>Terriglobia</taxon>
        <taxon>Terriglobales</taxon>
        <taxon>Acidobacteriaceae</taxon>
        <taxon>Acidobacterium</taxon>
    </lineage>
</organism>
<dbReference type="STRING" id="240015.ACP_2784"/>
<dbReference type="EMBL" id="CP001472">
    <property type="protein sequence ID" value="ACO32230.1"/>
    <property type="molecule type" value="Genomic_DNA"/>
</dbReference>
<accession>C1F390</accession>
<keyword evidence="5" id="KW-1185">Reference proteome</keyword>
<feature type="signal peptide" evidence="2">
    <location>
        <begin position="1"/>
        <end position="32"/>
    </location>
</feature>
<dbReference type="Gene3D" id="3.40.50.1820">
    <property type="entry name" value="alpha/beta hydrolase"/>
    <property type="match status" value="1"/>
</dbReference>
<dbReference type="InParanoid" id="C1F390"/>
<dbReference type="PANTHER" id="PTHR42776">
    <property type="entry name" value="SERINE PEPTIDASE S9 FAMILY MEMBER"/>
    <property type="match status" value="1"/>
</dbReference>
<sequence length="699" mass="75242">MRYASAMPKFASLPALSALLGAALCLTATARAAQPRFPTNEDMRQVRALSHPLLSPDGKQVLVAVNDTTAKGGKSHLWLIDIATNTARQLTQSPANDAKDTRGEFDAAWMPDGRSVLFLAHRGDTTQLFRLPMNGGEAHAFDLKVLPAVDASQEPDAIPPGLHSKAQKPTPLPIGVSSFSVSPDGKLIAITALDPQTPGEKKQKQEKADAVWVDHNPHGTRLYLLDPVSGKLTATAVPPNVRGVAWSHSGSQLVAFCSGMNGLGELHPAGSAWRLNISDPAHPEKLSAVPATVSGGAWSWHDRRFYFLAQSQANTPPGYSDLYVLHFATHAVKDLTASFQGSIGYGNPIASPAGALQTVQSGVQTTVLAVSAQSNHLLRFPTPSVTQLNTNAKNTGWVWLGSGSTTPTTLYYAAKLNDTPEALHAPAILPAAWPQVPAHVVTWKNDGLTLQGLLYLPPQASSAHRVPLIVDVHGGPTGAWQDDYFAFNEFLLGHGWAVFEPNPRGSTGYGASFVAANHNDLGGGDYRDIMTGVDAVIAHDPIDAQKLVLMGYSYGGEMAGFVEGKTTRFKAIIAGAPVIDQESEYGTEDGSWYDRWFYGLPWERSDAAWRQSPLSFAAHAHTPMLLLQGMADTTDPKGQSEEMYRALRQMGVPVDLVEYPRDNHGSLARAIFGMPSPEPWHGFDGRQRIVNFIDAAFKK</sequence>
<name>C1F390_ACIC5</name>
<dbReference type="MEROPS" id="S09.071"/>
<dbReference type="eggNOG" id="COG1506">
    <property type="taxonomic scope" value="Bacteria"/>
</dbReference>
<proteinExistence type="predicted"/>
<dbReference type="HOGENOM" id="CLU_008615_2_1_0"/>
<protein>
    <submittedName>
        <fullName evidence="4">Peptidase, S9A/B/C families, catalytic domain protein</fullName>
        <ecNumber evidence="4">3.4.-.-</ecNumber>
    </submittedName>
</protein>
<feature type="domain" description="Peptidase S9 prolyl oligopeptidase catalytic" evidence="3">
    <location>
        <begin position="487"/>
        <end position="667"/>
    </location>
</feature>
<evidence type="ECO:0000313" key="4">
    <source>
        <dbReference type="EMBL" id="ACO32230.1"/>
    </source>
</evidence>
<dbReference type="GO" id="GO:0006508">
    <property type="term" value="P:proteolysis"/>
    <property type="evidence" value="ECO:0007669"/>
    <property type="project" value="InterPro"/>
</dbReference>
<dbReference type="Gene3D" id="2.120.10.30">
    <property type="entry name" value="TolB, C-terminal domain"/>
    <property type="match status" value="2"/>
</dbReference>
<dbReference type="GO" id="GO:0004252">
    <property type="term" value="F:serine-type endopeptidase activity"/>
    <property type="evidence" value="ECO:0007669"/>
    <property type="project" value="TreeGrafter"/>
</dbReference>
<dbReference type="Proteomes" id="UP000002207">
    <property type="component" value="Chromosome"/>
</dbReference>
<keyword evidence="1 4" id="KW-0378">Hydrolase</keyword>
<dbReference type="AlphaFoldDB" id="C1F390"/>
<evidence type="ECO:0000313" key="5">
    <source>
        <dbReference type="Proteomes" id="UP000002207"/>
    </source>
</evidence>
<dbReference type="Pfam" id="PF00326">
    <property type="entry name" value="Peptidase_S9"/>
    <property type="match status" value="1"/>
</dbReference>